<dbReference type="Pfam" id="PF09719">
    <property type="entry name" value="C_GCAxxG_C_C"/>
    <property type="match status" value="1"/>
</dbReference>
<dbReference type="AlphaFoldDB" id="A0A9D1L952"/>
<name>A0A9D1L952_9FIRM</name>
<evidence type="ECO:0000313" key="1">
    <source>
        <dbReference type="EMBL" id="HIU27847.1"/>
    </source>
</evidence>
<dbReference type="EMBL" id="DVMO01000084">
    <property type="protein sequence ID" value="HIU27847.1"/>
    <property type="molecule type" value="Genomic_DNA"/>
</dbReference>
<reference evidence="1" key="1">
    <citation type="submission" date="2020-10" db="EMBL/GenBank/DDBJ databases">
        <authorList>
            <person name="Gilroy R."/>
        </authorList>
    </citation>
    <scope>NUCLEOTIDE SEQUENCE</scope>
    <source>
        <strain evidence="1">11300</strain>
    </source>
</reference>
<dbReference type="Proteomes" id="UP000824091">
    <property type="component" value="Unassembled WGS sequence"/>
</dbReference>
<evidence type="ECO:0000313" key="2">
    <source>
        <dbReference type="Proteomes" id="UP000824091"/>
    </source>
</evidence>
<proteinExistence type="predicted"/>
<dbReference type="NCBIfam" id="TIGR01909">
    <property type="entry name" value="C_GCAxxG_C_C"/>
    <property type="match status" value="1"/>
</dbReference>
<dbReference type="InterPro" id="IPR010181">
    <property type="entry name" value="CGCAxxGCC_motif"/>
</dbReference>
<reference evidence="1" key="2">
    <citation type="journal article" date="2021" name="PeerJ">
        <title>Extensive microbial diversity within the chicken gut microbiome revealed by metagenomics and culture.</title>
        <authorList>
            <person name="Gilroy R."/>
            <person name="Ravi A."/>
            <person name="Getino M."/>
            <person name="Pursley I."/>
            <person name="Horton D.L."/>
            <person name="Alikhan N.F."/>
            <person name="Baker D."/>
            <person name="Gharbi K."/>
            <person name="Hall N."/>
            <person name="Watson M."/>
            <person name="Adriaenssens E.M."/>
            <person name="Foster-Nyarko E."/>
            <person name="Jarju S."/>
            <person name="Secka A."/>
            <person name="Antonio M."/>
            <person name="Oren A."/>
            <person name="Chaudhuri R.R."/>
            <person name="La Ragione R."/>
            <person name="Hildebrand F."/>
            <person name="Pallen M.J."/>
        </authorList>
    </citation>
    <scope>NUCLEOTIDE SEQUENCE</scope>
    <source>
        <strain evidence="1">11300</strain>
    </source>
</reference>
<comment type="caution">
    <text evidence="1">The sequence shown here is derived from an EMBL/GenBank/DDBJ whole genome shotgun (WGS) entry which is preliminary data.</text>
</comment>
<gene>
    <name evidence="1" type="ORF">IAD16_05665</name>
</gene>
<accession>A0A9D1L952</accession>
<sequence>MNRKEQAVMLHKKNFNCAQATACTFCNVMGHDPVEVFKLAEAFGYGMGTTGTCGAVSGMALVTGMKISDGDLDNPSTKKECYAMMEKLTAEFLERNGSLECRVLKGIDTGEPLKSCDEYIKDAVEILDKYLLGIEE</sequence>
<protein>
    <submittedName>
        <fullName evidence="1">C_GCAxxG_C_C family protein</fullName>
    </submittedName>
</protein>
<organism evidence="1 2">
    <name type="scientific">Candidatus Fimisoma avicola</name>
    <dbReference type="NCBI Taxonomy" id="2840826"/>
    <lineage>
        <taxon>Bacteria</taxon>
        <taxon>Bacillati</taxon>
        <taxon>Bacillota</taxon>
        <taxon>Clostridia</taxon>
        <taxon>Eubacteriales</taxon>
        <taxon>Candidatus Fimisoma</taxon>
    </lineage>
</organism>